<evidence type="ECO:0000313" key="6">
    <source>
        <dbReference type="EMBL" id="SCL55925.1"/>
    </source>
</evidence>
<evidence type="ECO:0000256" key="3">
    <source>
        <dbReference type="ARBA" id="ARBA00022827"/>
    </source>
</evidence>
<dbReference type="InterPro" id="IPR050315">
    <property type="entry name" value="FAD-oxidoreductase_2"/>
</dbReference>
<dbReference type="RefSeq" id="WP_091446456.1">
    <property type="nucleotide sequence ID" value="NZ_BMMJ01000005.1"/>
</dbReference>
<accession>A0A1C6UPF2</accession>
<feature type="domain" description="FAD-dependent oxidoreductase 2 FAD-binding" evidence="5">
    <location>
        <begin position="5"/>
        <end position="426"/>
    </location>
</feature>
<evidence type="ECO:0000256" key="2">
    <source>
        <dbReference type="ARBA" id="ARBA00022630"/>
    </source>
</evidence>
<keyword evidence="3" id="KW-0274">FAD</keyword>
<dbReference type="InterPro" id="IPR003953">
    <property type="entry name" value="FAD-dep_OxRdtase_2_FAD-bd"/>
</dbReference>
<keyword evidence="4" id="KW-0560">Oxidoreductase</keyword>
<proteinExistence type="predicted"/>
<evidence type="ECO:0000259" key="5">
    <source>
        <dbReference type="Pfam" id="PF00890"/>
    </source>
</evidence>
<gene>
    <name evidence="6" type="ORF">GA0070617_3098</name>
</gene>
<name>A0A1C6UPF2_9ACTN</name>
<keyword evidence="7" id="KW-1185">Reference proteome</keyword>
<sequence>MSDCDVVVAGAGGAGLAAALAAAQAGRTVVLAEARETFRQGSNTAMSTSMIPAAGTRWQAEAQVTDSPARFLDDIRAKTHGQADPVVAVALTTVAAELVDWLADACGVPLELVTDFSYPGHSAYRCHSVPDRSGASLHRALLDAAANLDDLHLVVPARLVDVRTDERGAVRAAVLQRPDGSREEIDTAAVVLATNGFAADADLVGRHLPEIAGGVYHGGEASRGDALHLAERLGLDTGCLDAYQGHGSLAVPESILLTWAVVMHGGWLADAAGRRFGDETVGYSEYAVKVLARPGGRAWAVYDQRIHQACLAFKDYLDVVEAGAVRWADDLAQLAAATGLPVDALTATMNEANAAASGAGADRFGRTTWAGPLRPPFAAVRVTGALFHTQGGLLVDRHARVLRGGTPVPGLYAAGGAAVGISGHGAGGYLAGNGLLAALGLGFLAGRHAADHGSR</sequence>
<dbReference type="InterPro" id="IPR036188">
    <property type="entry name" value="FAD/NAD-bd_sf"/>
</dbReference>
<dbReference type="InterPro" id="IPR027477">
    <property type="entry name" value="Succ_DH/fumarate_Rdtase_cat_sf"/>
</dbReference>
<dbReference type="SUPFAM" id="SSF56425">
    <property type="entry name" value="Succinate dehydrogenase/fumarate reductase flavoprotein, catalytic domain"/>
    <property type="match status" value="1"/>
</dbReference>
<dbReference type="STRING" id="683228.GA0070617_3098"/>
<evidence type="ECO:0000256" key="1">
    <source>
        <dbReference type="ARBA" id="ARBA00001974"/>
    </source>
</evidence>
<dbReference type="GO" id="GO:0033765">
    <property type="term" value="F:steroid dehydrogenase activity, acting on the CH-CH group of donors"/>
    <property type="evidence" value="ECO:0007669"/>
    <property type="project" value="UniProtKB-ARBA"/>
</dbReference>
<dbReference type="SUPFAM" id="SSF51905">
    <property type="entry name" value="FAD/NAD(P)-binding domain"/>
    <property type="match status" value="1"/>
</dbReference>
<evidence type="ECO:0000256" key="4">
    <source>
        <dbReference type="ARBA" id="ARBA00023002"/>
    </source>
</evidence>
<dbReference type="AlphaFoldDB" id="A0A1C6UPF2"/>
<dbReference type="Gene3D" id="3.50.50.60">
    <property type="entry name" value="FAD/NAD(P)-binding domain"/>
    <property type="match status" value="1"/>
</dbReference>
<comment type="cofactor">
    <cofactor evidence="1">
        <name>FAD</name>
        <dbReference type="ChEBI" id="CHEBI:57692"/>
    </cofactor>
</comment>
<reference evidence="6 7" key="1">
    <citation type="submission" date="2016-06" db="EMBL/GenBank/DDBJ databases">
        <authorList>
            <person name="Kjaerup R.B."/>
            <person name="Dalgaard T.S."/>
            <person name="Juul-Madsen H.R."/>
        </authorList>
    </citation>
    <scope>NUCLEOTIDE SEQUENCE [LARGE SCALE GENOMIC DNA]</scope>
    <source>
        <strain evidence="6 7">DSM 45577</strain>
    </source>
</reference>
<keyword evidence="2" id="KW-0285">Flavoprotein</keyword>
<dbReference type="EMBL" id="FMIA01000002">
    <property type="protein sequence ID" value="SCL55925.1"/>
    <property type="molecule type" value="Genomic_DNA"/>
</dbReference>
<dbReference type="Gene3D" id="3.90.700.10">
    <property type="entry name" value="Succinate dehydrogenase/fumarate reductase flavoprotein, catalytic domain"/>
    <property type="match status" value="1"/>
</dbReference>
<organism evidence="6 7">
    <name type="scientific">Micromonospora yangpuensis</name>
    <dbReference type="NCBI Taxonomy" id="683228"/>
    <lineage>
        <taxon>Bacteria</taxon>
        <taxon>Bacillati</taxon>
        <taxon>Actinomycetota</taxon>
        <taxon>Actinomycetes</taxon>
        <taxon>Micromonosporales</taxon>
        <taxon>Micromonosporaceae</taxon>
        <taxon>Micromonospora</taxon>
    </lineage>
</organism>
<protein>
    <submittedName>
        <fullName evidence="6">Fumarate reductase flavoprotein subunit</fullName>
    </submittedName>
</protein>
<evidence type="ECO:0000313" key="7">
    <source>
        <dbReference type="Proteomes" id="UP000198937"/>
    </source>
</evidence>
<dbReference type="Proteomes" id="UP000198937">
    <property type="component" value="Unassembled WGS sequence"/>
</dbReference>
<dbReference type="OrthoDB" id="9813348at2"/>
<dbReference type="PANTHER" id="PTHR43400:SF7">
    <property type="entry name" value="FAD-DEPENDENT OXIDOREDUCTASE 2 FAD BINDING DOMAIN-CONTAINING PROTEIN"/>
    <property type="match status" value="1"/>
</dbReference>
<dbReference type="PANTHER" id="PTHR43400">
    <property type="entry name" value="FUMARATE REDUCTASE"/>
    <property type="match status" value="1"/>
</dbReference>
<dbReference type="Pfam" id="PF00890">
    <property type="entry name" value="FAD_binding_2"/>
    <property type="match status" value="1"/>
</dbReference>